<dbReference type="Pfam" id="PF06889">
    <property type="entry name" value="DUF1266"/>
    <property type="match status" value="1"/>
</dbReference>
<dbReference type="InterPro" id="IPR009677">
    <property type="entry name" value="DUF1266"/>
</dbReference>
<sequence>MFESKKLKRFVGENRVQPAQERLLGLGAAIIAAADFTPLVLALRTPREQLAAHLQQTWNVVDAHTARDAIVWLVDAGARETYADKYRAFQAGQSAPLNDSYGQLLTAAQRFGFAEQDLRGCPTLAAWDYDRAAALTRQSFALGYLDEAEVWEILGALVPEVHTEFNDWRSYALSLAVGRSFCFGGDPAEILTTLRRLLEKDPELSPWVLHPLNTL</sequence>
<organism evidence="2 3">
    <name type="scientific">Klugiella xanthotipulae</name>
    <dbReference type="NCBI Taxonomy" id="244735"/>
    <lineage>
        <taxon>Bacteria</taxon>
        <taxon>Bacillati</taxon>
        <taxon>Actinomycetota</taxon>
        <taxon>Actinomycetes</taxon>
        <taxon>Micrococcales</taxon>
        <taxon>Microbacteriaceae</taxon>
        <taxon>Klugiella</taxon>
    </lineage>
</organism>
<comment type="caution">
    <text evidence="2">The sequence shown here is derived from an EMBL/GenBank/DDBJ whole genome shotgun (WGS) entry which is preliminary data.</text>
</comment>
<dbReference type="EMBL" id="VFPN01000002">
    <property type="protein sequence ID" value="TQM63544.1"/>
    <property type="molecule type" value="Genomic_DNA"/>
</dbReference>
<dbReference type="RefSeq" id="WP_170206088.1">
    <property type="nucleotide sequence ID" value="NZ_BAAAYS010000011.1"/>
</dbReference>
<accession>A0A543HYX6</accession>
<dbReference type="AlphaFoldDB" id="A0A543HYX6"/>
<name>A0A543HYX6_9MICO</name>
<protein>
    <submittedName>
        <fullName evidence="2">Uncharacterized protein DUF1266</fullName>
    </submittedName>
</protein>
<gene>
    <name evidence="2" type="ORF">FB466_1810</name>
</gene>
<evidence type="ECO:0000259" key="1">
    <source>
        <dbReference type="Pfam" id="PF06889"/>
    </source>
</evidence>
<evidence type="ECO:0000313" key="3">
    <source>
        <dbReference type="Proteomes" id="UP000318331"/>
    </source>
</evidence>
<proteinExistence type="predicted"/>
<reference evidence="2 3" key="1">
    <citation type="submission" date="2019-06" db="EMBL/GenBank/DDBJ databases">
        <title>Sequencing the genomes of 1000 actinobacteria strains.</title>
        <authorList>
            <person name="Klenk H.-P."/>
        </authorList>
    </citation>
    <scope>NUCLEOTIDE SEQUENCE [LARGE SCALE GENOMIC DNA]</scope>
    <source>
        <strain evidence="2 3">DSM 18031</strain>
    </source>
</reference>
<keyword evidence="3" id="KW-1185">Reference proteome</keyword>
<feature type="domain" description="DUF1266" evidence="1">
    <location>
        <begin position="54"/>
        <end position="211"/>
    </location>
</feature>
<dbReference type="Proteomes" id="UP000318331">
    <property type="component" value="Unassembled WGS sequence"/>
</dbReference>
<evidence type="ECO:0000313" key="2">
    <source>
        <dbReference type="EMBL" id="TQM63544.1"/>
    </source>
</evidence>